<gene>
    <name evidence="2" type="ORF">PFL1_05688</name>
</gene>
<feature type="compositionally biased region" description="Basic and acidic residues" evidence="1">
    <location>
        <begin position="117"/>
        <end position="130"/>
    </location>
</feature>
<dbReference type="RefSeq" id="XP_007881414.1">
    <property type="nucleotide sequence ID" value="XM_007883223.1"/>
</dbReference>
<feature type="region of interest" description="Disordered" evidence="1">
    <location>
        <begin position="41"/>
        <end position="64"/>
    </location>
</feature>
<dbReference type="KEGG" id="pfp:PFL1_05688"/>
<feature type="compositionally biased region" description="Basic residues" evidence="1">
    <location>
        <begin position="157"/>
        <end position="183"/>
    </location>
</feature>
<dbReference type="Proteomes" id="UP000053664">
    <property type="component" value="Unassembled WGS sequence"/>
</dbReference>
<dbReference type="EMBL" id="KE361643">
    <property type="protein sequence ID" value="EPQ26709.1"/>
    <property type="molecule type" value="Genomic_DNA"/>
</dbReference>
<evidence type="ECO:0000313" key="3">
    <source>
        <dbReference type="Proteomes" id="UP000053664"/>
    </source>
</evidence>
<dbReference type="eggNOG" id="ENOG502TGKV">
    <property type="taxonomic scope" value="Eukaryota"/>
</dbReference>
<feature type="region of interest" description="Disordered" evidence="1">
    <location>
        <begin position="95"/>
        <end position="183"/>
    </location>
</feature>
<name>A0A061H341_9BASI</name>
<dbReference type="AlphaFoldDB" id="A0A061H341"/>
<sequence length="183" mass="19965">MDEALSVPLRLQHTSAPIATPHADVLQSIRDFLVDYAHRTGSTNATDAPSDTDTAATATGGGGSSVLSSQLSRLASGLDPNTSNVMAIFEQFENIDARLPPPPTTAAVHEEQEEEEQLRGTKQEDVDALIKPDTQGADGDDDAEDAAQDDDDEAEARRRRKAEKEEKKRRKEEKRKRRESAQA</sequence>
<evidence type="ECO:0000256" key="1">
    <source>
        <dbReference type="SAM" id="MobiDB-lite"/>
    </source>
</evidence>
<evidence type="ECO:0000313" key="2">
    <source>
        <dbReference type="EMBL" id="EPQ26709.1"/>
    </source>
</evidence>
<reference evidence="2 3" key="1">
    <citation type="journal article" date="2013" name="Plant Cell">
        <title>The transition from a phytopathogenic smut ancestor to an anamorphic biocontrol agent deciphered by comparative whole-genome analysis.</title>
        <authorList>
            <person name="Lefebvre F."/>
            <person name="Joly D.L."/>
            <person name="Labbe C."/>
            <person name="Teichmann B."/>
            <person name="Linning R."/>
            <person name="Belzile F."/>
            <person name="Bakkeren G."/>
            <person name="Belanger R.R."/>
        </authorList>
    </citation>
    <scope>NUCLEOTIDE SEQUENCE [LARGE SCALE GENOMIC DNA]</scope>
    <source>
        <strain evidence="2 3">PF-1</strain>
    </source>
</reference>
<organism evidence="2 3">
    <name type="scientific">Pseudozyma flocculosa PF-1</name>
    <dbReference type="NCBI Taxonomy" id="1277687"/>
    <lineage>
        <taxon>Eukaryota</taxon>
        <taxon>Fungi</taxon>
        <taxon>Dikarya</taxon>
        <taxon>Basidiomycota</taxon>
        <taxon>Ustilaginomycotina</taxon>
        <taxon>Ustilaginomycetes</taxon>
        <taxon>Ustilaginales</taxon>
        <taxon>Ustilaginaceae</taxon>
        <taxon>Pseudozyma</taxon>
    </lineage>
</organism>
<accession>A0A061H341</accession>
<dbReference type="HOGENOM" id="CLU_1475773_0_0_1"/>
<proteinExistence type="predicted"/>
<dbReference type="GeneID" id="19319774"/>
<feature type="compositionally biased region" description="Acidic residues" evidence="1">
    <location>
        <begin position="138"/>
        <end position="154"/>
    </location>
</feature>
<protein>
    <submittedName>
        <fullName evidence="2">Uncharacterized protein</fullName>
    </submittedName>
</protein>
<feature type="compositionally biased region" description="Low complexity" evidence="1">
    <location>
        <begin position="42"/>
        <end position="58"/>
    </location>
</feature>